<evidence type="ECO:0000313" key="2">
    <source>
        <dbReference type="Proteomes" id="UP001227268"/>
    </source>
</evidence>
<reference evidence="1" key="1">
    <citation type="submission" date="2023-04" db="EMBL/GenBank/DDBJ databases">
        <title>Draft Genome sequencing of Naganishia species isolated from polar environments using Oxford Nanopore Technology.</title>
        <authorList>
            <person name="Leo P."/>
            <person name="Venkateswaran K."/>
        </authorList>
    </citation>
    <scope>NUCLEOTIDE SEQUENCE</scope>
    <source>
        <strain evidence="1">MNA-CCFEE 5423</strain>
    </source>
</reference>
<name>A0ACC2W330_9TREE</name>
<proteinExistence type="predicted"/>
<sequence length="1375" mass="150560">MQASSPARPSMYASHSLGSSASRRANPTAIENINLGKPIDLNSSTSSRDCLTGEAVTKRAFHIDVVLEGTRKDPLGEATQILLAQLGKPLSYSSFISQATASSSSTGQPRSAPGTPSKVAKAGKQNPIKLGKIIQELQETEQGYLRRISYLKSSYADPLRKFAKRKDTMIIPPYEANVMFANIDNLVISAEAFCRDLLHIDISGRVAGQGIGDVCLRHVSGALTKRLAPKQLTCLNRTKLKDLGTFDCYKAYYDRQDESQKVLQEMFRRSSFQTFTEVRSKIPNIWHWKLGYPRATRGACSTATKVPSSVARSLAMIDSMSVYDTQRPKLEECILIASKIAACEADERVKRATVMYCMERTVDAFPANLISNNRDYIDSIDVEDTFTEYHRRAGSMSHSTTSTRPSLPYDNLPLPIMSPGPNRSGTSSLPCTLILFDDKLVIVKRQSASVNGRTVTGLDNIDRLMRSGGGLAGLAQSKTTLNKDKLGFKGVIDILDVTATDVGNCEFELFFGKAPHDLGDKWSNRPFRHYQVVHPPLSVNLEYTPARTDKQRFVQNLWKAQALARTRLPASARRNTHITHSTALPIAFVSKNNRKLEGSDGLAGQAICFWNMWERAAWNAHPHKGKVVLHVDETGIAASIPLGPQGDPLVVIRATPIPTGDCRYVMMMKSTEAKLSVTPSEDEEDLLESNIIRVEDIDNAVSHIVNVFGIYRFRTSNSSLPGTPSHANRFRPSMMNLDNISKNLFGTGTMSSRYESSVSSKKSRSVVSRSSTLDTARFSLESKSTVATSVDCDLTGKTPSPRRTRRSASPQDADVRGRSGISPKRDVFSIYKEQGDIGLTESRMGGDASDIDLDVQLDIARKNSVSVATSAYPSSHSVSSSMGGKMMGYQGPASPQRGSLAVRNRTPSPSPDVTITALVLTTASALPLVRPLDLSRRKTPSPTRNLSAPTLLCNRDPRILDAPSQSERLSASMALERGRSVRSNGSLSKPMGPRSARRSGIRPADAAGSAYTSLVLPVGNGRVVTPSRETVPLKDHVDAITISPTLAHKRARSQEELAPRKRSADYTVSDIKTSTTASDSEHNRSILIDQRQDFAGSALRHVSSTTIGSTDTNDTVGKRYRGELSRGHGTLLSYHASENAAENTDEHVTVALRTSGNIRAELTELKVRLGRDVAAKDRLRRVDHRNPSLCRSPPSKRLSRRVAPEIAEREIVHGSISSRHSASSSKSDFDVSFLDDWTQGVAGLLDQLDHDLEQAKMGSTRLASLVLTLKSGLEKSASDLRRMTNQLETVSPKNGLANAQMADLKNELEAVYEAFNVELDGLFADATLPADEAFASLKRDLQSVTAQRNEMRLENIKLRRQLEEAKLQNKLATKI</sequence>
<keyword evidence="2" id="KW-1185">Reference proteome</keyword>
<evidence type="ECO:0000313" key="1">
    <source>
        <dbReference type="EMBL" id="KAJ9106135.1"/>
    </source>
</evidence>
<dbReference type="Proteomes" id="UP001227268">
    <property type="component" value="Unassembled WGS sequence"/>
</dbReference>
<dbReference type="EMBL" id="JASBWT010000003">
    <property type="protein sequence ID" value="KAJ9106135.1"/>
    <property type="molecule type" value="Genomic_DNA"/>
</dbReference>
<accession>A0ACC2W330</accession>
<protein>
    <submittedName>
        <fullName evidence="1">Uncharacterized protein</fullName>
    </submittedName>
</protein>
<gene>
    <name evidence="1" type="ORF">QFC21_001277</name>
</gene>
<organism evidence="1 2">
    <name type="scientific">Naganishia friedmannii</name>
    <dbReference type="NCBI Taxonomy" id="89922"/>
    <lineage>
        <taxon>Eukaryota</taxon>
        <taxon>Fungi</taxon>
        <taxon>Dikarya</taxon>
        <taxon>Basidiomycota</taxon>
        <taxon>Agaricomycotina</taxon>
        <taxon>Tremellomycetes</taxon>
        <taxon>Filobasidiales</taxon>
        <taxon>Filobasidiaceae</taxon>
        <taxon>Naganishia</taxon>
    </lineage>
</organism>
<comment type="caution">
    <text evidence="1">The sequence shown here is derived from an EMBL/GenBank/DDBJ whole genome shotgun (WGS) entry which is preliminary data.</text>
</comment>